<evidence type="ECO:0000313" key="2">
    <source>
        <dbReference type="EMBL" id="MVW75428.1"/>
    </source>
</evidence>
<organism evidence="2 3">
    <name type="scientific">Pseudomonas xionganensis</name>
    <dbReference type="NCBI Taxonomy" id="2654845"/>
    <lineage>
        <taxon>Bacteria</taxon>
        <taxon>Pseudomonadati</taxon>
        <taxon>Pseudomonadota</taxon>
        <taxon>Gammaproteobacteria</taxon>
        <taxon>Pseudomonadales</taxon>
        <taxon>Pseudomonadaceae</taxon>
        <taxon>Pseudomonas</taxon>
    </lineage>
</organism>
<dbReference type="EMBL" id="WKJZ01000001">
    <property type="protein sequence ID" value="MVW75428.1"/>
    <property type="molecule type" value="Genomic_DNA"/>
</dbReference>
<feature type="signal peptide" evidence="1">
    <location>
        <begin position="1"/>
        <end position="19"/>
    </location>
</feature>
<evidence type="ECO:0000256" key="1">
    <source>
        <dbReference type="SAM" id="SignalP"/>
    </source>
</evidence>
<comment type="caution">
    <text evidence="2">The sequence shown here is derived from an EMBL/GenBank/DDBJ whole genome shotgun (WGS) entry which is preliminary data.</text>
</comment>
<dbReference type="PROSITE" id="PS51257">
    <property type="entry name" value="PROKAR_LIPOPROTEIN"/>
    <property type="match status" value="1"/>
</dbReference>
<feature type="chain" id="PRO_5026175157" description="Lipoprotein" evidence="1">
    <location>
        <begin position="20"/>
        <end position="188"/>
    </location>
</feature>
<dbReference type="RefSeq" id="WP_160344561.1">
    <property type="nucleotide sequence ID" value="NZ_WKJZ01000001.1"/>
</dbReference>
<name>A0A6I4KUQ4_9PSED</name>
<sequence length="188" mass="20593">MRLLALSLSLALLTGCSIKQTVTPASIAASPSNEICMIPAQGLREGFHTTYSNLLTQKGFSVRKLSPSANPTQCPLATTYVGNWAWDLAIYMVYADIKVYQDGKQVGHANYDAKWGGGRPDKFIDAENKITEMVNKLFPNGAPAPVAQVPVATSGATLSKAERLQQLMNDKSLSYEEYRRQHQLIEAE</sequence>
<dbReference type="Proteomes" id="UP000429555">
    <property type="component" value="Unassembled WGS sequence"/>
</dbReference>
<reference evidence="2 3" key="1">
    <citation type="submission" date="2019-11" db="EMBL/GenBank/DDBJ databases">
        <title>Pseudomonas flavidum sp. nov., isolated from Baiyang Lake.</title>
        <authorList>
            <person name="Zhao Y."/>
        </authorList>
    </citation>
    <scope>NUCLEOTIDE SEQUENCE [LARGE SCALE GENOMIC DNA]</scope>
    <source>
        <strain evidence="3">R-22-3 w-18</strain>
    </source>
</reference>
<accession>A0A6I4KUQ4</accession>
<evidence type="ECO:0008006" key="4">
    <source>
        <dbReference type="Google" id="ProtNLM"/>
    </source>
</evidence>
<protein>
    <recommendedName>
        <fullName evidence="4">Lipoprotein</fullName>
    </recommendedName>
</protein>
<dbReference type="AlphaFoldDB" id="A0A6I4KUQ4"/>
<keyword evidence="3" id="KW-1185">Reference proteome</keyword>
<gene>
    <name evidence="2" type="ORF">GJV18_08870</name>
</gene>
<evidence type="ECO:0000313" key="3">
    <source>
        <dbReference type="Proteomes" id="UP000429555"/>
    </source>
</evidence>
<keyword evidence="1" id="KW-0732">Signal</keyword>
<proteinExistence type="predicted"/>
<dbReference type="NCBIfam" id="NF040519">
    <property type="entry name" value="Sbal_3080_fam"/>
    <property type="match status" value="1"/>
</dbReference>